<reference evidence="1" key="2">
    <citation type="submission" date="2023-05" db="EMBL/GenBank/DDBJ databases">
        <authorList>
            <person name="Fouks B."/>
        </authorList>
    </citation>
    <scope>NUCLEOTIDE SEQUENCE</scope>
    <source>
        <strain evidence="1">Stay&amp;Tobe</strain>
        <tissue evidence="1">Testes</tissue>
    </source>
</reference>
<evidence type="ECO:0000313" key="2">
    <source>
        <dbReference type="Proteomes" id="UP001233999"/>
    </source>
</evidence>
<proteinExistence type="predicted"/>
<feature type="non-terminal residue" evidence="1">
    <location>
        <position position="110"/>
    </location>
</feature>
<name>A0AAD8AG58_DIPPU</name>
<protein>
    <submittedName>
        <fullName evidence="1">Uncharacterized protein</fullName>
    </submittedName>
</protein>
<keyword evidence="2" id="KW-1185">Reference proteome</keyword>
<organism evidence="1 2">
    <name type="scientific">Diploptera punctata</name>
    <name type="common">Pacific beetle cockroach</name>
    <dbReference type="NCBI Taxonomy" id="6984"/>
    <lineage>
        <taxon>Eukaryota</taxon>
        <taxon>Metazoa</taxon>
        <taxon>Ecdysozoa</taxon>
        <taxon>Arthropoda</taxon>
        <taxon>Hexapoda</taxon>
        <taxon>Insecta</taxon>
        <taxon>Pterygota</taxon>
        <taxon>Neoptera</taxon>
        <taxon>Polyneoptera</taxon>
        <taxon>Dictyoptera</taxon>
        <taxon>Blattodea</taxon>
        <taxon>Blaberoidea</taxon>
        <taxon>Blaberidae</taxon>
        <taxon>Diplopterinae</taxon>
        <taxon>Diploptera</taxon>
    </lineage>
</organism>
<feature type="non-terminal residue" evidence="1">
    <location>
        <position position="1"/>
    </location>
</feature>
<accession>A0AAD8AG58</accession>
<dbReference type="AlphaFoldDB" id="A0AAD8AG58"/>
<gene>
    <name evidence="1" type="ORF">L9F63_010780</name>
</gene>
<reference evidence="1" key="1">
    <citation type="journal article" date="2023" name="IScience">
        <title>Live-bearing cockroach genome reveals convergent evolutionary mechanisms linked to viviparity in insects and beyond.</title>
        <authorList>
            <person name="Fouks B."/>
            <person name="Harrison M.C."/>
            <person name="Mikhailova A.A."/>
            <person name="Marchal E."/>
            <person name="English S."/>
            <person name="Carruthers M."/>
            <person name="Jennings E.C."/>
            <person name="Chiamaka E.L."/>
            <person name="Frigard R.A."/>
            <person name="Pippel M."/>
            <person name="Attardo G.M."/>
            <person name="Benoit J.B."/>
            <person name="Bornberg-Bauer E."/>
            <person name="Tobe S.S."/>
        </authorList>
    </citation>
    <scope>NUCLEOTIDE SEQUENCE</scope>
    <source>
        <strain evidence="1">Stay&amp;Tobe</strain>
    </source>
</reference>
<evidence type="ECO:0000313" key="1">
    <source>
        <dbReference type="EMBL" id="KAJ9598548.1"/>
    </source>
</evidence>
<comment type="caution">
    <text evidence="1">The sequence shown here is derived from an EMBL/GenBank/DDBJ whole genome shotgun (WGS) entry which is preliminary data.</text>
</comment>
<sequence length="110" mass="12632">VPSVTFMRSCSVPAVASDFSLTDLNRSVHCKTRHSFLDKVKIIVDATGLNDFFSNYKHISFYVLSKGIRMSKRFGRLTSIRRKNQQLGIQRIHRCIVHNIDNASLFMNDI</sequence>
<dbReference type="Proteomes" id="UP001233999">
    <property type="component" value="Unassembled WGS sequence"/>
</dbReference>
<dbReference type="EMBL" id="JASPKZ010001210">
    <property type="protein sequence ID" value="KAJ9598548.1"/>
    <property type="molecule type" value="Genomic_DNA"/>
</dbReference>